<dbReference type="Gene3D" id="1.25.40.10">
    <property type="entry name" value="Tetratricopeptide repeat domain"/>
    <property type="match status" value="1"/>
</dbReference>
<evidence type="ECO:0000259" key="2">
    <source>
        <dbReference type="PROSITE" id="PS50943"/>
    </source>
</evidence>
<evidence type="ECO:0000313" key="4">
    <source>
        <dbReference type="Proteomes" id="UP000005387"/>
    </source>
</evidence>
<dbReference type="CDD" id="cd00093">
    <property type="entry name" value="HTH_XRE"/>
    <property type="match status" value="1"/>
</dbReference>
<dbReference type="SMART" id="SM00530">
    <property type="entry name" value="HTH_XRE"/>
    <property type="match status" value="1"/>
</dbReference>
<dbReference type="InterPro" id="IPR001387">
    <property type="entry name" value="Cro/C1-type_HTH"/>
</dbReference>
<proteinExistence type="predicted"/>
<dbReference type="STRING" id="717606.PaecuDRAFT_4674"/>
<dbReference type="SMART" id="SM00028">
    <property type="entry name" value="TPR"/>
    <property type="match status" value="3"/>
</dbReference>
<evidence type="ECO:0000313" key="3">
    <source>
        <dbReference type="EMBL" id="EFM08485.1"/>
    </source>
</evidence>
<dbReference type="InterPro" id="IPR019734">
    <property type="entry name" value="TPR_rpt"/>
</dbReference>
<feature type="domain" description="HTH cro/C1-type" evidence="2">
    <location>
        <begin position="7"/>
        <end position="60"/>
    </location>
</feature>
<keyword evidence="1" id="KW-0802">TPR repeat</keyword>
<dbReference type="PROSITE" id="PS50005">
    <property type="entry name" value="TPR"/>
    <property type="match status" value="1"/>
</dbReference>
<dbReference type="PROSITE" id="PS50943">
    <property type="entry name" value="HTH_CROC1"/>
    <property type="match status" value="1"/>
</dbReference>
<dbReference type="SUPFAM" id="SSF48452">
    <property type="entry name" value="TPR-like"/>
    <property type="match status" value="2"/>
</dbReference>
<dbReference type="AlphaFoldDB" id="E0IG83"/>
<dbReference type="PANTHER" id="PTHR10098">
    <property type="entry name" value="RAPSYN-RELATED"/>
    <property type="match status" value="1"/>
</dbReference>
<dbReference type="GO" id="GO:0003677">
    <property type="term" value="F:DNA binding"/>
    <property type="evidence" value="ECO:0007669"/>
    <property type="project" value="InterPro"/>
</dbReference>
<dbReference type="Proteomes" id="UP000005387">
    <property type="component" value="Unassembled WGS sequence"/>
</dbReference>
<dbReference type="InterPro" id="IPR011990">
    <property type="entry name" value="TPR-like_helical_dom_sf"/>
</dbReference>
<organism evidence="3 4">
    <name type="scientific">Paenibacillus curdlanolyticus YK9</name>
    <dbReference type="NCBI Taxonomy" id="717606"/>
    <lineage>
        <taxon>Bacteria</taxon>
        <taxon>Bacillati</taxon>
        <taxon>Bacillota</taxon>
        <taxon>Bacilli</taxon>
        <taxon>Bacillales</taxon>
        <taxon>Paenibacillaceae</taxon>
        <taxon>Paenibacillus</taxon>
    </lineage>
</organism>
<dbReference type="Pfam" id="PF13424">
    <property type="entry name" value="TPR_12"/>
    <property type="match status" value="1"/>
</dbReference>
<sequence length="452" mass="52760">MKISERIRQLRVHKKMTQGELVDGISSVAYLSRIENNQIRPSSNFLKQISNKLGVELEYLVTLDSFKYRDKINDIVWRYRKTGELPEEDAMFLNMHSVELHDDDIHLRIYATLVSYCVDRGDSKEARKLYDMSRTFIPEVSGAEHGEDYFFYYVASGNLFFYLQDFFQSNHYYAKAEKYLSCIGHFDAARLYYNISLVKQRIVEDKSVCLHYSQKAHDYFKTMNDRDRLAKVLITQGIQSHLLHRFDNSMNYLNEALAIVNETGDLQLLAMIEYNFGRIHQCMQEYGTAIQHFEKAVALNKSISFVTENVYAYKRLVEIYMELKVWSTADSYLDQALHIAEEHELHYDFIDLCAIKAGAYKLRADEAKYEKEMQKVVALCIVNNQFSHVKPLASELGAHFYDKRAYKKAADYYTVALEYDQKVAQLTKSSTPINERVLQRQQAVKGVTIPYL</sequence>
<dbReference type="Pfam" id="PF01381">
    <property type="entry name" value="HTH_3"/>
    <property type="match status" value="1"/>
</dbReference>
<dbReference type="eggNOG" id="COG1396">
    <property type="taxonomic scope" value="Bacteria"/>
</dbReference>
<reference evidence="3 4" key="1">
    <citation type="submission" date="2010-07" db="EMBL/GenBank/DDBJ databases">
        <title>The draft genome of Paenibacillus curdlanolyticus YK9.</title>
        <authorList>
            <consortium name="US DOE Joint Genome Institute (JGI-PGF)"/>
            <person name="Lucas S."/>
            <person name="Copeland A."/>
            <person name="Lapidus A."/>
            <person name="Cheng J.-F."/>
            <person name="Bruce D."/>
            <person name="Goodwin L."/>
            <person name="Pitluck S."/>
            <person name="Land M.L."/>
            <person name="Hauser L."/>
            <person name="Chang Y.-J."/>
            <person name="Jeffries C."/>
            <person name="Anderson I.J."/>
            <person name="Johnson E."/>
            <person name="Loganathan U."/>
            <person name="Mulhopadhyay B."/>
            <person name="Kyrpides N."/>
            <person name="Woyke T.J."/>
        </authorList>
    </citation>
    <scope>NUCLEOTIDE SEQUENCE [LARGE SCALE GENOMIC DNA]</scope>
    <source>
        <strain evidence="3 4">YK9</strain>
    </source>
</reference>
<accession>E0IG83</accession>
<gene>
    <name evidence="3" type="ORF">PaecuDRAFT_4674</name>
</gene>
<protein>
    <submittedName>
        <fullName evidence="3">Transcriptional regulator, XRE family</fullName>
    </submittedName>
</protein>
<feature type="repeat" description="TPR" evidence="1">
    <location>
        <begin position="270"/>
        <end position="303"/>
    </location>
</feature>
<keyword evidence="4" id="KW-1185">Reference proteome</keyword>
<dbReference type="InterPro" id="IPR010982">
    <property type="entry name" value="Lambda_DNA-bd_dom_sf"/>
</dbReference>
<dbReference type="RefSeq" id="WP_006040654.1">
    <property type="nucleotide sequence ID" value="NZ_AEDD01000016.1"/>
</dbReference>
<dbReference type="OrthoDB" id="252257at2"/>
<evidence type="ECO:0000256" key="1">
    <source>
        <dbReference type="PROSITE-ProRule" id="PRU00339"/>
    </source>
</evidence>
<dbReference type="SUPFAM" id="SSF47413">
    <property type="entry name" value="lambda repressor-like DNA-binding domains"/>
    <property type="match status" value="1"/>
</dbReference>
<dbReference type="EMBL" id="AEDD01000016">
    <property type="protein sequence ID" value="EFM08485.1"/>
    <property type="molecule type" value="Genomic_DNA"/>
</dbReference>
<dbReference type="Gene3D" id="1.10.260.40">
    <property type="entry name" value="lambda repressor-like DNA-binding domains"/>
    <property type="match status" value="1"/>
</dbReference>
<name>E0IG83_9BACL</name>